<reference evidence="2 3" key="1">
    <citation type="submission" date="2018-08" db="EMBL/GenBank/DDBJ databases">
        <title>A genome reference for cultivated species of the human gut microbiota.</title>
        <authorList>
            <person name="Zou Y."/>
            <person name="Xue W."/>
            <person name="Luo G."/>
        </authorList>
    </citation>
    <scope>NUCLEOTIDE SEQUENCE [LARGE SCALE GENOMIC DNA]</scope>
    <source>
        <strain evidence="2 3">AM16-6</strain>
    </source>
</reference>
<dbReference type="RefSeq" id="WP_118292330.1">
    <property type="nucleotide sequence ID" value="NZ_QRKA01000010.1"/>
</dbReference>
<dbReference type="Pfam" id="PF04965">
    <property type="entry name" value="GPW_gp25"/>
    <property type="match status" value="1"/>
</dbReference>
<protein>
    <submittedName>
        <fullName evidence="2">Type VI secretion system baseplate protein TssE</fullName>
    </submittedName>
</protein>
<sequence>MDTYYKIPLQIENLFAEEPSHFETCTEKESIDQNLELIFTTYPGEHKFDRAFGCKIWLLDFDRMVSLKKWEETFYEYLTDAIAKYEPRLSQVEINTDISDVNFHNMPFDTISIKKRVIVSVIAVINRNQERCRFKFKLLLGPLTNE</sequence>
<dbReference type="EMBL" id="QRKA01000010">
    <property type="protein sequence ID" value="RHH79398.1"/>
    <property type="molecule type" value="Genomic_DNA"/>
</dbReference>
<feature type="domain" description="IraD/Gp25-like" evidence="1">
    <location>
        <begin position="27"/>
        <end position="99"/>
    </location>
</feature>
<dbReference type="Proteomes" id="UP000283713">
    <property type="component" value="Unassembled WGS sequence"/>
</dbReference>
<dbReference type="Gene3D" id="3.10.450.40">
    <property type="match status" value="1"/>
</dbReference>
<gene>
    <name evidence="2" type="ORF">DW193_08155</name>
</gene>
<dbReference type="InterPro" id="IPR007048">
    <property type="entry name" value="IraD/Gp25-like"/>
</dbReference>
<organism evidence="2 3">
    <name type="scientific">Phocaeicola vulgatus</name>
    <name type="common">Bacteroides vulgatus</name>
    <dbReference type="NCBI Taxonomy" id="821"/>
    <lineage>
        <taxon>Bacteria</taxon>
        <taxon>Pseudomonadati</taxon>
        <taxon>Bacteroidota</taxon>
        <taxon>Bacteroidia</taxon>
        <taxon>Bacteroidales</taxon>
        <taxon>Bacteroidaceae</taxon>
        <taxon>Phocaeicola</taxon>
    </lineage>
</organism>
<dbReference type="SUPFAM" id="SSF160719">
    <property type="entry name" value="gpW/gp25-like"/>
    <property type="match status" value="1"/>
</dbReference>
<evidence type="ECO:0000313" key="2">
    <source>
        <dbReference type="EMBL" id="RHH79398.1"/>
    </source>
</evidence>
<evidence type="ECO:0000259" key="1">
    <source>
        <dbReference type="Pfam" id="PF04965"/>
    </source>
</evidence>
<comment type="caution">
    <text evidence="2">The sequence shown here is derived from an EMBL/GenBank/DDBJ whole genome shotgun (WGS) entry which is preliminary data.</text>
</comment>
<proteinExistence type="predicted"/>
<dbReference type="AlphaFoldDB" id="A0A414XZT5"/>
<name>A0A414XZT5_PHOVU</name>
<accession>A0A414XZT5</accession>
<evidence type="ECO:0000313" key="3">
    <source>
        <dbReference type="Proteomes" id="UP000283713"/>
    </source>
</evidence>